<dbReference type="Pfam" id="PF05753">
    <property type="entry name" value="TRAP_beta"/>
    <property type="match status" value="1"/>
</dbReference>
<accession>A0A4Y7JI11</accession>
<gene>
    <name evidence="3" type="ORF">C5167_006740</name>
</gene>
<feature type="chain" id="PRO_5021271829" description="Translocon-associated protein subunit beta" evidence="2">
    <location>
        <begin position="24"/>
        <end position="192"/>
    </location>
</feature>
<proteinExistence type="predicted"/>
<keyword evidence="1" id="KW-0472">Membrane</keyword>
<protein>
    <recommendedName>
        <fullName evidence="5">Translocon-associated protein subunit beta</fullName>
    </recommendedName>
</protein>
<keyword evidence="2" id="KW-0732">Signal</keyword>
<dbReference type="Proteomes" id="UP000316621">
    <property type="component" value="Chromosome 4"/>
</dbReference>
<keyword evidence="4" id="KW-1185">Reference proteome</keyword>
<evidence type="ECO:0000313" key="4">
    <source>
        <dbReference type="Proteomes" id="UP000316621"/>
    </source>
</evidence>
<name>A0A4Y7JI11_PAPSO</name>
<feature type="transmembrane region" description="Helical" evidence="1">
    <location>
        <begin position="159"/>
        <end position="177"/>
    </location>
</feature>
<feature type="signal peptide" evidence="2">
    <location>
        <begin position="1"/>
        <end position="23"/>
    </location>
</feature>
<keyword evidence="1" id="KW-1133">Transmembrane helix</keyword>
<dbReference type="STRING" id="3469.A0A4Y7JI11"/>
<evidence type="ECO:0000313" key="3">
    <source>
        <dbReference type="EMBL" id="RZC59438.1"/>
    </source>
</evidence>
<reference evidence="3 4" key="1">
    <citation type="journal article" date="2018" name="Science">
        <title>The opium poppy genome and morphinan production.</title>
        <authorList>
            <person name="Guo L."/>
            <person name="Winzer T."/>
            <person name="Yang X."/>
            <person name="Li Y."/>
            <person name="Ning Z."/>
            <person name="He Z."/>
            <person name="Teodor R."/>
            <person name="Lu Y."/>
            <person name="Bowser T.A."/>
            <person name="Graham I.A."/>
            <person name="Ye K."/>
        </authorList>
    </citation>
    <scope>NUCLEOTIDE SEQUENCE [LARGE SCALE GENOMIC DNA]</scope>
    <source>
        <strain evidence="4">cv. HN1</strain>
        <tissue evidence="3">Leaves</tissue>
    </source>
</reference>
<evidence type="ECO:0000256" key="2">
    <source>
        <dbReference type="SAM" id="SignalP"/>
    </source>
</evidence>
<evidence type="ECO:0008006" key="5">
    <source>
        <dbReference type="Google" id="ProtNLM"/>
    </source>
</evidence>
<dbReference type="PANTHER" id="PTHR12861:SF3">
    <property type="entry name" value="TRANSLOCON-ASSOCIATED PROTEIN SUBUNIT BETA"/>
    <property type="match status" value="1"/>
</dbReference>
<sequence length="192" mass="20797">MNSKMMAAISVMMCLLSISATFASSDSPFIVANKKVSLNRLKSGIERISVSIDIYNQGSATAYDVSLTDGEWSPSIFNLVSGNTSKSWEKLDVGSVVSHSFVLESNVKGVYHASPAVIKFRTPTKASLQEAFSSPILPLEILADRPPEKKFEWRLLAKYGSLVSVLTIVVSFIYLVASPSKSSGGKAGKKRR</sequence>
<organism evidence="3 4">
    <name type="scientific">Papaver somniferum</name>
    <name type="common">Opium poppy</name>
    <dbReference type="NCBI Taxonomy" id="3469"/>
    <lineage>
        <taxon>Eukaryota</taxon>
        <taxon>Viridiplantae</taxon>
        <taxon>Streptophyta</taxon>
        <taxon>Embryophyta</taxon>
        <taxon>Tracheophyta</taxon>
        <taxon>Spermatophyta</taxon>
        <taxon>Magnoliopsida</taxon>
        <taxon>Ranunculales</taxon>
        <taxon>Papaveraceae</taxon>
        <taxon>Papaveroideae</taxon>
        <taxon>Papaver</taxon>
    </lineage>
</organism>
<dbReference type="PANTHER" id="PTHR12861">
    <property type="entry name" value="TRANSLOCON-ASSOCIATED PROTEIN, BETA SUBUNIT PRECURSOR TRAP-BETA SIGNAL SEQUENCE RECEPTOR BETA SUBUNIT"/>
    <property type="match status" value="1"/>
</dbReference>
<evidence type="ECO:0000256" key="1">
    <source>
        <dbReference type="SAM" id="Phobius"/>
    </source>
</evidence>
<dbReference type="AlphaFoldDB" id="A0A4Y7JI11"/>
<dbReference type="GO" id="GO:0005783">
    <property type="term" value="C:endoplasmic reticulum"/>
    <property type="evidence" value="ECO:0007669"/>
    <property type="project" value="TreeGrafter"/>
</dbReference>
<keyword evidence="1" id="KW-0812">Transmembrane</keyword>
<dbReference type="Gramene" id="RZC59438">
    <property type="protein sequence ID" value="RZC59438"/>
    <property type="gene ID" value="C5167_006740"/>
</dbReference>
<dbReference type="EMBL" id="CM010718">
    <property type="protein sequence ID" value="RZC59438.1"/>
    <property type="molecule type" value="Genomic_DNA"/>
</dbReference>
<dbReference type="OMA" id="ILWHSSK"/>